<dbReference type="RefSeq" id="WP_174495720.1">
    <property type="nucleotide sequence ID" value="NZ_CADDWK010000004.1"/>
</dbReference>
<organism evidence="5 6">
    <name type="scientific">Salirhabdus euzebyi</name>
    <dbReference type="NCBI Taxonomy" id="394506"/>
    <lineage>
        <taxon>Bacteria</taxon>
        <taxon>Bacillati</taxon>
        <taxon>Bacillota</taxon>
        <taxon>Bacilli</taxon>
        <taxon>Bacillales</taxon>
        <taxon>Bacillaceae</taxon>
        <taxon>Salirhabdus</taxon>
    </lineage>
</organism>
<dbReference type="InterPro" id="IPR050763">
    <property type="entry name" value="ABC_transporter_ATP-binding"/>
</dbReference>
<dbReference type="InterPro" id="IPR017871">
    <property type="entry name" value="ABC_transporter-like_CS"/>
</dbReference>
<dbReference type="PANTHER" id="PTHR42711:SF18">
    <property type="entry name" value="ABC TRANSPORTER, ATP-BINDING PROTEIN"/>
    <property type="match status" value="1"/>
</dbReference>
<comment type="caution">
    <text evidence="5">The sequence shown here is derived from an EMBL/GenBank/DDBJ whole genome shotgun (WGS) entry which is preliminary data.</text>
</comment>
<protein>
    <submittedName>
        <fullName evidence="5">Fluoroquinolone transport system ATP-binding protein</fullName>
        <ecNumber evidence="5">3.6.3.-</ecNumber>
    </submittedName>
</protein>
<dbReference type="AlphaFoldDB" id="A0A841Q4B3"/>
<dbReference type="PROSITE" id="PS00211">
    <property type="entry name" value="ABC_TRANSPORTER_1"/>
    <property type="match status" value="1"/>
</dbReference>
<dbReference type="Pfam" id="PF00005">
    <property type="entry name" value="ABC_tran"/>
    <property type="match status" value="1"/>
</dbReference>
<dbReference type="SMART" id="SM00382">
    <property type="entry name" value="AAA"/>
    <property type="match status" value="1"/>
</dbReference>
<dbReference type="EC" id="3.6.3.-" evidence="5"/>
<dbReference type="EMBL" id="JACHGH010000004">
    <property type="protein sequence ID" value="MBB6453170.1"/>
    <property type="molecule type" value="Genomic_DNA"/>
</dbReference>
<dbReference type="GO" id="GO:0016887">
    <property type="term" value="F:ATP hydrolysis activity"/>
    <property type="evidence" value="ECO:0007669"/>
    <property type="project" value="InterPro"/>
</dbReference>
<evidence type="ECO:0000313" key="5">
    <source>
        <dbReference type="EMBL" id="MBB6453170.1"/>
    </source>
</evidence>
<keyword evidence="1" id="KW-0813">Transport</keyword>
<gene>
    <name evidence="5" type="ORF">HNQ94_001618</name>
</gene>
<keyword evidence="6" id="KW-1185">Reference proteome</keyword>
<evidence type="ECO:0000259" key="4">
    <source>
        <dbReference type="PROSITE" id="PS50893"/>
    </source>
</evidence>
<dbReference type="PROSITE" id="PS50893">
    <property type="entry name" value="ABC_TRANSPORTER_2"/>
    <property type="match status" value="1"/>
</dbReference>
<dbReference type="InterPro" id="IPR003593">
    <property type="entry name" value="AAA+_ATPase"/>
</dbReference>
<keyword evidence="3 5" id="KW-0067">ATP-binding</keyword>
<evidence type="ECO:0000313" key="6">
    <source>
        <dbReference type="Proteomes" id="UP000581688"/>
    </source>
</evidence>
<dbReference type="PANTHER" id="PTHR42711">
    <property type="entry name" value="ABC TRANSPORTER ATP-BINDING PROTEIN"/>
    <property type="match status" value="1"/>
</dbReference>
<dbReference type="GO" id="GO:0005524">
    <property type="term" value="F:ATP binding"/>
    <property type="evidence" value="ECO:0007669"/>
    <property type="project" value="UniProtKB-KW"/>
</dbReference>
<proteinExistence type="predicted"/>
<name>A0A841Q4B3_9BACI</name>
<keyword evidence="5" id="KW-0378">Hydrolase</keyword>
<dbReference type="Proteomes" id="UP000581688">
    <property type="component" value="Unassembled WGS sequence"/>
</dbReference>
<keyword evidence="2" id="KW-0547">Nucleotide-binding</keyword>
<feature type="domain" description="ABC transporter" evidence="4">
    <location>
        <begin position="2"/>
        <end position="230"/>
    </location>
</feature>
<dbReference type="CDD" id="cd03230">
    <property type="entry name" value="ABC_DR_subfamily_A"/>
    <property type="match status" value="1"/>
</dbReference>
<dbReference type="InterPro" id="IPR027417">
    <property type="entry name" value="P-loop_NTPase"/>
</dbReference>
<evidence type="ECO:0000256" key="3">
    <source>
        <dbReference type="ARBA" id="ARBA00022840"/>
    </source>
</evidence>
<evidence type="ECO:0000256" key="2">
    <source>
        <dbReference type="ARBA" id="ARBA00022741"/>
    </source>
</evidence>
<dbReference type="InterPro" id="IPR003439">
    <property type="entry name" value="ABC_transporter-like_ATP-bd"/>
</dbReference>
<sequence>MIEVKELVYQYPSKKEATIKNLTFNVNKGEIFGFLGPSGAGKSTTQKILIGILKGYKGTVKINGHELKDLDASYYEQIGVGFEFPNFYQKFTGLENLTFFGRLYKKATLDPKELLESVGLSDAANVKFGNYSKGMKMRLNFCRVLLNNPDILFLDEPTSGLDPVNAKKLRLLIQAEKEKGKTIIITTHNMNTAEEICDRVAFIVEGEIALIDSPKQLKVKNGKKELKVEYREQEIVKTRTFPIRNLAEETMFQHILKNNEIITMHTQEATLEDIFIQTTGRKLV</sequence>
<dbReference type="Gene3D" id="3.40.50.300">
    <property type="entry name" value="P-loop containing nucleotide triphosphate hydrolases"/>
    <property type="match status" value="1"/>
</dbReference>
<dbReference type="SUPFAM" id="SSF52540">
    <property type="entry name" value="P-loop containing nucleoside triphosphate hydrolases"/>
    <property type="match status" value="1"/>
</dbReference>
<reference evidence="5 6" key="1">
    <citation type="submission" date="2020-08" db="EMBL/GenBank/DDBJ databases">
        <title>Genomic Encyclopedia of Type Strains, Phase IV (KMG-IV): sequencing the most valuable type-strain genomes for metagenomic binning, comparative biology and taxonomic classification.</title>
        <authorList>
            <person name="Goeker M."/>
        </authorList>
    </citation>
    <scope>NUCLEOTIDE SEQUENCE [LARGE SCALE GENOMIC DNA]</scope>
    <source>
        <strain evidence="5 6">DSM 19612</strain>
    </source>
</reference>
<accession>A0A841Q4B3</accession>
<evidence type="ECO:0000256" key="1">
    <source>
        <dbReference type="ARBA" id="ARBA00022448"/>
    </source>
</evidence>